<dbReference type="Pfam" id="PF20469">
    <property type="entry name" value="OLD-like_TOPRIM"/>
    <property type="match status" value="1"/>
</dbReference>
<evidence type="ECO:0000313" key="3">
    <source>
        <dbReference type="EMBL" id="GAE24403.1"/>
    </source>
</evidence>
<reference evidence="3" key="1">
    <citation type="journal article" date="2014" name="Genome Announc.">
        <title>Draft Genome Sequences of Three Alkaliphilic Bacillus Strains, Bacillus wakoensis JCM 9140T, Bacillus akibai JCM 9157T, and Bacillus hemicellulosilyticus JCM 9152T.</title>
        <authorList>
            <person name="Yuki M."/>
            <person name="Oshima K."/>
            <person name="Suda W."/>
            <person name="Oshida Y."/>
            <person name="Kitamura K."/>
            <person name="Iida T."/>
            <person name="Hattori M."/>
            <person name="Ohkuma M."/>
        </authorList>
    </citation>
    <scope>NUCLEOTIDE SEQUENCE [LARGE SCALE GENOMIC DNA]</scope>
    <source>
        <strain evidence="3">JCM 9140</strain>
    </source>
</reference>
<dbReference type="PANTHER" id="PTHR43581:SF4">
    <property type="entry name" value="ATP_GTP PHOSPHATASE"/>
    <property type="match status" value="1"/>
</dbReference>
<accession>W4PY65</accession>
<sequence length="686" mass="78376">MFLKELEIYNFRKFKEKENGDPGLLIKFNKNFNLIIGENDSGKTAIIDAIRLTLGTMSMDNPRISEEDFYSDQQSSVDYFRIECLFTDLSAQEAGVYLEWLSFNGCGEYELQVRLDVRKVKNGYIANRFERSIKAGPKNADLNLDGTARELLKTTYLKPLRDAESELRPGLKSRLAQILQGHSAFKVNEGELHVLEDILSGANKQIEEYFDSKTSHQEESIREELISYLNEFFPKTQDSHNPSFEVSPAKLNTILRKLALTLEENISGLGSLNLLFIAAELLLLNNRETLGPSLTLIEEIEAHLHPQAQLRLVKYLQETLLKEHSNGQFILTTHSTSLAASVSLKHLILMHNGFAYPLSEEHTKLDIDDYRFLERFLDVTKSNLFFAKGVILVEGDAENLLIPAIAEAIGRPLHKYGVSIVNLGSTAFKRYSKIFSRSQNWYDLGFPSLNLPVSLITDSDIKPFEYYSEENKDFFEYLIESQDHLLEILNECGIDDKFSYEDLNITSFQKVSDLKKALHEAFDLDEASIIDNVLEKSTKKQIKAEYITQLEEDRIKSLKEKYENDANLKVFVAQHWTLEFMLALSSLKKHLATAIHESRYKHPYNTTNKQKLDSIVGLISDKEVEQKKVGYLIFKPLNEKVVSKALVAQELASLIYNEKEALGQTISSDPFLKYIVDAIYNVTEPR</sequence>
<dbReference type="InterPro" id="IPR051396">
    <property type="entry name" value="Bact_Antivir_Def_Nuclease"/>
</dbReference>
<dbReference type="InterPro" id="IPR034139">
    <property type="entry name" value="TOPRIM_OLD"/>
</dbReference>
<dbReference type="CDD" id="cd01026">
    <property type="entry name" value="TOPRIM_OLD"/>
    <property type="match status" value="1"/>
</dbReference>
<dbReference type="PANTHER" id="PTHR43581">
    <property type="entry name" value="ATP/GTP PHOSPHATASE"/>
    <property type="match status" value="1"/>
</dbReference>
<dbReference type="InterPro" id="IPR041685">
    <property type="entry name" value="AAA_GajA/Old/RecF-like"/>
</dbReference>
<dbReference type="OrthoDB" id="308933at2"/>
<feature type="domain" description="Endonuclease GajA/Old nuclease/RecF-like AAA" evidence="1">
    <location>
        <begin position="1"/>
        <end position="339"/>
    </location>
</feature>
<dbReference type="InterPro" id="IPR027417">
    <property type="entry name" value="P-loop_NTPase"/>
</dbReference>
<dbReference type="SUPFAM" id="SSF52540">
    <property type="entry name" value="P-loop containing nucleoside triphosphate hydrolases"/>
    <property type="match status" value="1"/>
</dbReference>
<proteinExistence type="predicted"/>
<dbReference type="GO" id="GO:0016887">
    <property type="term" value="F:ATP hydrolysis activity"/>
    <property type="evidence" value="ECO:0007669"/>
    <property type="project" value="InterPro"/>
</dbReference>
<feature type="domain" description="OLD protein-like TOPRIM" evidence="2">
    <location>
        <begin position="385"/>
        <end position="460"/>
    </location>
</feature>
<evidence type="ECO:0000259" key="1">
    <source>
        <dbReference type="Pfam" id="PF13175"/>
    </source>
</evidence>
<dbReference type="RefSeq" id="WP_034741356.1">
    <property type="nucleotide sequence ID" value="NZ_BAUT01000002.1"/>
</dbReference>
<dbReference type="STRING" id="1236970.JCM9140_323"/>
<dbReference type="AlphaFoldDB" id="W4PY65"/>
<comment type="caution">
    <text evidence="3">The sequence shown here is derived from an EMBL/GenBank/DDBJ whole genome shotgun (WGS) entry which is preliminary data.</text>
</comment>
<dbReference type="Gene3D" id="3.40.50.300">
    <property type="entry name" value="P-loop containing nucleotide triphosphate hydrolases"/>
    <property type="match status" value="1"/>
</dbReference>
<keyword evidence="4" id="KW-1185">Reference proteome</keyword>
<evidence type="ECO:0000313" key="4">
    <source>
        <dbReference type="Proteomes" id="UP000018890"/>
    </source>
</evidence>
<dbReference type="EMBL" id="BAUT01000002">
    <property type="protein sequence ID" value="GAE24403.1"/>
    <property type="molecule type" value="Genomic_DNA"/>
</dbReference>
<organism evidence="3 4">
    <name type="scientific">Halalkalibacter wakoensis JCM 9140</name>
    <dbReference type="NCBI Taxonomy" id="1236970"/>
    <lineage>
        <taxon>Bacteria</taxon>
        <taxon>Bacillati</taxon>
        <taxon>Bacillota</taxon>
        <taxon>Bacilli</taxon>
        <taxon>Bacillales</taxon>
        <taxon>Bacillaceae</taxon>
        <taxon>Halalkalibacter</taxon>
    </lineage>
</organism>
<dbReference type="Pfam" id="PF13175">
    <property type="entry name" value="AAA_15"/>
    <property type="match status" value="1"/>
</dbReference>
<evidence type="ECO:0000259" key="2">
    <source>
        <dbReference type="Pfam" id="PF20469"/>
    </source>
</evidence>
<name>W4PY65_9BACI</name>
<dbReference type="Proteomes" id="UP000018890">
    <property type="component" value="Unassembled WGS sequence"/>
</dbReference>
<dbReference type="GO" id="GO:0005524">
    <property type="term" value="F:ATP binding"/>
    <property type="evidence" value="ECO:0007669"/>
    <property type="project" value="InterPro"/>
</dbReference>
<protein>
    <submittedName>
        <fullName evidence="3">Uncharacterized protein</fullName>
    </submittedName>
</protein>
<gene>
    <name evidence="3" type="ORF">JCM9140_323</name>
</gene>